<name>A0A269TIZ2_9BACT</name>
<feature type="domain" description="Helicase ATP-binding" evidence="1">
    <location>
        <begin position="181"/>
        <end position="340"/>
    </location>
</feature>
<dbReference type="InterPro" id="IPR014001">
    <property type="entry name" value="Helicase_ATP-bd"/>
</dbReference>
<dbReference type="Gene3D" id="3.40.50.300">
    <property type="entry name" value="P-loop containing nucleotide triphosphate hydrolases"/>
    <property type="match status" value="2"/>
</dbReference>
<dbReference type="OrthoDB" id="9802848at2"/>
<keyword evidence="3" id="KW-0255">Endonuclease</keyword>
<proteinExistence type="predicted"/>
<dbReference type="InterPro" id="IPR050742">
    <property type="entry name" value="Helicase_Restrict-Modif_Enz"/>
</dbReference>
<keyword evidence="3" id="KW-0378">Hydrolase</keyword>
<dbReference type="Pfam" id="PF04851">
    <property type="entry name" value="ResIII"/>
    <property type="match status" value="1"/>
</dbReference>
<keyword evidence="3" id="KW-0540">Nuclease</keyword>
<dbReference type="GO" id="GO:0006304">
    <property type="term" value="P:DNA modification"/>
    <property type="evidence" value="ECO:0007669"/>
    <property type="project" value="InterPro"/>
</dbReference>
<feature type="domain" description="Helicase C-terminal" evidence="2">
    <location>
        <begin position="398"/>
        <end position="564"/>
    </location>
</feature>
<dbReference type="PROSITE" id="PS51192">
    <property type="entry name" value="HELICASE_ATP_BIND_1"/>
    <property type="match status" value="1"/>
</dbReference>
<dbReference type="Gene3D" id="3.90.1570.30">
    <property type="match status" value="1"/>
</dbReference>
<dbReference type="NCBIfam" id="NF046051">
    <property type="entry name" value="restrict_EcoAI"/>
    <property type="match status" value="1"/>
</dbReference>
<comment type="caution">
    <text evidence="3">The sequence shown here is derived from an EMBL/GenBank/DDBJ whole genome shotgun (WGS) entry which is preliminary data.</text>
</comment>
<dbReference type="GO" id="GO:0016787">
    <property type="term" value="F:hydrolase activity"/>
    <property type="evidence" value="ECO:0007669"/>
    <property type="project" value="InterPro"/>
</dbReference>
<dbReference type="GO" id="GO:0005829">
    <property type="term" value="C:cytosol"/>
    <property type="evidence" value="ECO:0007669"/>
    <property type="project" value="TreeGrafter"/>
</dbReference>
<dbReference type="GO" id="GO:0005524">
    <property type="term" value="F:ATP binding"/>
    <property type="evidence" value="ECO:0007669"/>
    <property type="project" value="InterPro"/>
</dbReference>
<dbReference type="CDD" id="cd18799">
    <property type="entry name" value="SF2_C_EcoAI-like"/>
    <property type="match status" value="1"/>
</dbReference>
<dbReference type="PANTHER" id="PTHR47396:SF1">
    <property type="entry name" value="ATP-DEPENDENT HELICASE IRC3-RELATED"/>
    <property type="match status" value="1"/>
</dbReference>
<organism evidence="3 4">
    <name type="scientific">Mycoplasmopsis agassizii</name>
    <dbReference type="NCBI Taxonomy" id="33922"/>
    <lineage>
        <taxon>Bacteria</taxon>
        <taxon>Bacillati</taxon>
        <taxon>Mycoplasmatota</taxon>
        <taxon>Mycoplasmoidales</taxon>
        <taxon>Metamycoplasmataceae</taxon>
        <taxon>Mycoplasmopsis</taxon>
    </lineage>
</organism>
<evidence type="ECO:0000259" key="2">
    <source>
        <dbReference type="PROSITE" id="PS51194"/>
    </source>
</evidence>
<dbReference type="InterPro" id="IPR013670">
    <property type="entry name" value="EcoEI_R_C_dom"/>
</dbReference>
<accession>A0A269TIZ2</accession>
<dbReference type="Pfam" id="PF08463">
    <property type="entry name" value="EcoEI_R_C"/>
    <property type="match status" value="1"/>
</dbReference>
<dbReference type="Pfam" id="PF00271">
    <property type="entry name" value="Helicase_C"/>
    <property type="match status" value="1"/>
</dbReference>
<evidence type="ECO:0000259" key="1">
    <source>
        <dbReference type="PROSITE" id="PS51192"/>
    </source>
</evidence>
<dbReference type="InterPro" id="IPR027417">
    <property type="entry name" value="P-loop_NTPase"/>
</dbReference>
<dbReference type="SUPFAM" id="SSF52540">
    <property type="entry name" value="P-loop containing nucleoside triphosphate hydrolases"/>
    <property type="match status" value="1"/>
</dbReference>
<protein>
    <submittedName>
        <fullName evidence="3">Restriction endonuclease subunit R</fullName>
    </submittedName>
</protein>
<dbReference type="EMBL" id="NQNY01000006">
    <property type="protein sequence ID" value="PAK21357.1"/>
    <property type="molecule type" value="Genomic_DNA"/>
</dbReference>
<dbReference type="REBASE" id="265896">
    <property type="entry name" value="Mag723ORF2345P"/>
</dbReference>
<dbReference type="SMART" id="SM00487">
    <property type="entry name" value="DEXDc"/>
    <property type="match status" value="1"/>
</dbReference>
<dbReference type="GO" id="GO:0003677">
    <property type="term" value="F:DNA binding"/>
    <property type="evidence" value="ECO:0007669"/>
    <property type="project" value="InterPro"/>
</dbReference>
<dbReference type="RefSeq" id="WP_095334770.1">
    <property type="nucleotide sequence ID" value="NZ_NQNY01000006.1"/>
</dbReference>
<dbReference type="GO" id="GO:0004519">
    <property type="term" value="F:endonuclease activity"/>
    <property type="evidence" value="ECO:0007669"/>
    <property type="project" value="UniProtKB-KW"/>
</dbReference>
<dbReference type="CDD" id="cd18032">
    <property type="entry name" value="DEXHc_RE_I_III_res"/>
    <property type="match status" value="1"/>
</dbReference>
<sequence length="782" mass="90256">MSKNSEEDVKNKVILPAIEASGWDKNQMNFELGVTSVGEITVVKNIAKRKRERKADIVLTKKINKDFKLAVVEAKNDRKPVSEGLEQAKYYAEKLDVYFAYSSNGKGFTEYDFFTGIEKNLGINEFPTEEQLWNRYLEGKNLNQDQVKVISDPFYVDYSGDSKNSKKPRYYQAVAIQKTIEAIAKGQKRILLVMATGTGKTYTAFQIVHRLRENKIAKRVLFLADRNILIDQTMNQDFKPFAKVMTKVQDKKPDSAYEVYMSLYQQLDGDEGKEPFREFDKGFFDLIIVDEAHRGSAKEESRWRKILEYFSSAIQIGMTATPKETKYISNIEYFGEPVYTYSLKQGIEDGFLAPYNVTRIFLNKDIEGYYPEPGKLDVEGELVEERLYTTKDFNRNIVIDERTKVVAKEITKWLHENGRYSKTIVFCVDIEHAERMRQALANENSDLMKENHKYIMRITGDSPEGKKQLDYFIDVDSKYPTIVTTSKLLTTGVDVKTCKLIVLDSNITSMTEFKQIIGRGTRIVDVANKDIQKMFFTIMDFQNVTHLFKHPDFDGTPMVIKEIKNGDETVIKTTDEDDNQDTTICEPAPDLDETNTKKKIRVNGVDVKVSAKHVEYILNGKLTTESIVDYSKRNILNQYATLDDFIHNWKAADKKSVILEELEKHGVMLEHLKDEIKKDYDDFDLIVKIAFDQEPLTKTQRIKWVREKGLLSKFSKACQEVLSALLDKYHDGSIKDLENTKILETAPFDKLGKPWKITDYFGGKEAYLQAVSELQNWIYEIR</sequence>
<evidence type="ECO:0000313" key="3">
    <source>
        <dbReference type="EMBL" id="PAK21357.1"/>
    </source>
</evidence>
<gene>
    <name evidence="3" type="ORF">CJJ23_02340</name>
</gene>
<dbReference type="PANTHER" id="PTHR47396">
    <property type="entry name" value="TYPE I RESTRICTION ENZYME ECOKI R PROTEIN"/>
    <property type="match status" value="1"/>
</dbReference>
<dbReference type="PROSITE" id="PS51194">
    <property type="entry name" value="HELICASE_CTER"/>
    <property type="match status" value="1"/>
</dbReference>
<dbReference type="InterPro" id="IPR006935">
    <property type="entry name" value="Helicase/UvrB_N"/>
</dbReference>
<reference evidence="4" key="1">
    <citation type="submission" date="2017-08" db="EMBL/GenBank/DDBJ databases">
        <authorList>
            <person name="Alvarez-Ponce D."/>
            <person name="Weitzman C.L."/>
            <person name="Tillett R.L."/>
            <person name="Sandmeier F.C."/>
            <person name="Tracy C.R."/>
        </authorList>
    </citation>
    <scope>NUCLEOTIDE SEQUENCE [LARGE SCALE GENOMIC DNA]</scope>
    <source>
        <strain evidence="4">723</strain>
    </source>
</reference>
<dbReference type="Proteomes" id="UP000216943">
    <property type="component" value="Unassembled WGS sequence"/>
</dbReference>
<evidence type="ECO:0000313" key="4">
    <source>
        <dbReference type="Proteomes" id="UP000216943"/>
    </source>
</evidence>
<dbReference type="AlphaFoldDB" id="A0A269TIZ2"/>
<dbReference type="InterPro" id="IPR001650">
    <property type="entry name" value="Helicase_C-like"/>
</dbReference>